<evidence type="ECO:0000313" key="5">
    <source>
        <dbReference type="EMBL" id="CAD8554369.1"/>
    </source>
</evidence>
<keyword evidence="2 3" id="KW-0040">ANK repeat</keyword>
<dbReference type="PANTHER" id="PTHR24171">
    <property type="entry name" value="ANKYRIN REPEAT DOMAIN-CONTAINING PROTEIN 39-RELATED"/>
    <property type="match status" value="1"/>
</dbReference>
<dbReference type="Gene3D" id="1.25.40.20">
    <property type="entry name" value="Ankyrin repeat-containing domain"/>
    <property type="match status" value="2"/>
</dbReference>
<feature type="region of interest" description="Disordered" evidence="4">
    <location>
        <begin position="185"/>
        <end position="204"/>
    </location>
</feature>
<evidence type="ECO:0000256" key="2">
    <source>
        <dbReference type="ARBA" id="ARBA00023043"/>
    </source>
</evidence>
<protein>
    <submittedName>
        <fullName evidence="5">Uncharacterized protein</fullName>
    </submittedName>
</protein>
<sequence>MLLVEKVSRLQEQLGVVAESGCRQPLGTKVQSIAEQLGLWEDLKGKPLVEQTDACYNTVFGGAVATKIEQVVVTGRVVTVEPAKLDGRYFSFKTGGNPDEVVDRFEARQQGDHVTYYRNGPVGSKTVVDSATARPMESYKINGVHLHGPVGATVKANGDIEYTHGYTSRREGVVVAGEAITPAQPAQKLGSTPSHGNPRSTNALNTELNNVARNTNDTARVRMLVGAGADLSSTNGAQWRHTPLHQACYHGRYEMAKALLELGANTTLHSNPCGRGRSGTPLELARGGGHHHIVKLLEEAQSGGPAPILRADDPEAAAPHQDKFHGDRLWDHRLHPNGGPRADQVLPCITVCCAVPFTVCPLHCLSAWGCDCVVDVLTSRWVRPGCTDVCCCPCSPNSMNPLWCCAQPLGWAASFGQLHTVMSLVANGAKPHTRNLAGENAFSDAKRERHVHVVEWLEAWERAGKPTAPGNQHMRREPAQSVGGLDAHDVQGCYVGACIIPILVTSFYVQASGADELRASGFTLIVPWSYSLRRSAESPTKFELRAHDQNQDWFWHESGCCFWGSPGWWAIKVVPTSC</sequence>
<feature type="compositionally biased region" description="Polar residues" evidence="4">
    <location>
        <begin position="189"/>
        <end position="204"/>
    </location>
</feature>
<dbReference type="Pfam" id="PF12796">
    <property type="entry name" value="Ank_2"/>
    <property type="match status" value="1"/>
</dbReference>
<keyword evidence="1" id="KW-0677">Repeat</keyword>
<dbReference type="InterPro" id="IPR002110">
    <property type="entry name" value="Ankyrin_rpt"/>
</dbReference>
<evidence type="ECO:0000256" key="4">
    <source>
        <dbReference type="SAM" id="MobiDB-lite"/>
    </source>
</evidence>
<dbReference type="PANTHER" id="PTHR24171:SF10">
    <property type="entry name" value="ANKYRIN REPEAT DOMAIN-CONTAINING PROTEIN 29-LIKE"/>
    <property type="match status" value="1"/>
</dbReference>
<dbReference type="InterPro" id="IPR036770">
    <property type="entry name" value="Ankyrin_rpt-contain_sf"/>
</dbReference>
<accession>A0A7S0JLX5</accession>
<dbReference type="SMART" id="SM00248">
    <property type="entry name" value="ANK"/>
    <property type="match status" value="2"/>
</dbReference>
<dbReference type="SUPFAM" id="SSF48403">
    <property type="entry name" value="Ankyrin repeat"/>
    <property type="match status" value="1"/>
</dbReference>
<feature type="repeat" description="ANK" evidence="3">
    <location>
        <begin position="239"/>
        <end position="271"/>
    </location>
</feature>
<proteinExistence type="predicted"/>
<dbReference type="PROSITE" id="PS50297">
    <property type="entry name" value="ANK_REP_REGION"/>
    <property type="match status" value="1"/>
</dbReference>
<gene>
    <name evidence="5" type="ORF">CLEP1334_LOCUS29660</name>
</gene>
<reference evidence="5" key="1">
    <citation type="submission" date="2021-01" db="EMBL/GenBank/DDBJ databases">
        <authorList>
            <person name="Corre E."/>
            <person name="Pelletier E."/>
            <person name="Niang G."/>
            <person name="Scheremetjew M."/>
            <person name="Finn R."/>
            <person name="Kale V."/>
            <person name="Holt S."/>
            <person name="Cochrane G."/>
            <person name="Meng A."/>
            <person name="Brown T."/>
            <person name="Cohen L."/>
        </authorList>
    </citation>
    <scope>NUCLEOTIDE SEQUENCE</scope>
    <source>
        <strain evidence="5">RCC1130</strain>
    </source>
</reference>
<name>A0A7S0JLX5_9EUKA</name>
<evidence type="ECO:0000256" key="3">
    <source>
        <dbReference type="PROSITE-ProRule" id="PRU00023"/>
    </source>
</evidence>
<organism evidence="5">
    <name type="scientific">Calcidiscus leptoporus</name>
    <dbReference type="NCBI Taxonomy" id="127549"/>
    <lineage>
        <taxon>Eukaryota</taxon>
        <taxon>Haptista</taxon>
        <taxon>Haptophyta</taxon>
        <taxon>Prymnesiophyceae</taxon>
        <taxon>Coccolithales</taxon>
        <taxon>Calcidiscaceae</taxon>
        <taxon>Calcidiscus</taxon>
    </lineage>
</organism>
<evidence type="ECO:0000256" key="1">
    <source>
        <dbReference type="ARBA" id="ARBA00022737"/>
    </source>
</evidence>
<dbReference type="PROSITE" id="PS50088">
    <property type="entry name" value="ANK_REPEAT"/>
    <property type="match status" value="1"/>
</dbReference>
<dbReference type="EMBL" id="HBER01059393">
    <property type="protein sequence ID" value="CAD8554369.1"/>
    <property type="molecule type" value="Transcribed_RNA"/>
</dbReference>
<dbReference type="AlphaFoldDB" id="A0A7S0JLX5"/>